<keyword evidence="12 14" id="KW-0472">Membrane</keyword>
<keyword evidence="5 13" id="KW-0349">Heme</keyword>
<evidence type="ECO:0000256" key="13">
    <source>
        <dbReference type="PIRSR" id="PIRSR602401-1"/>
    </source>
</evidence>
<evidence type="ECO:0000256" key="1">
    <source>
        <dbReference type="ARBA" id="ARBA00001971"/>
    </source>
</evidence>
<dbReference type="CDD" id="cd11069">
    <property type="entry name" value="CYP_FUM15-like"/>
    <property type="match status" value="1"/>
</dbReference>
<dbReference type="InterPro" id="IPR050121">
    <property type="entry name" value="Cytochrome_P450_monoxygenase"/>
</dbReference>
<evidence type="ECO:0000256" key="12">
    <source>
        <dbReference type="ARBA" id="ARBA00023136"/>
    </source>
</evidence>
<comment type="subcellular location">
    <subcellularLocation>
        <location evidence="2">Membrane</location>
    </subcellularLocation>
</comment>
<reference evidence="15" key="1">
    <citation type="submission" date="2023-11" db="EMBL/GenBank/DDBJ databases">
        <authorList>
            <person name="De Vega J J."/>
            <person name="De Vega J J."/>
        </authorList>
    </citation>
    <scope>NUCLEOTIDE SEQUENCE</scope>
</reference>
<evidence type="ECO:0000256" key="11">
    <source>
        <dbReference type="ARBA" id="ARBA00023033"/>
    </source>
</evidence>
<feature type="binding site" description="axial binding residue" evidence="13">
    <location>
        <position position="472"/>
    </location>
    <ligand>
        <name>heme</name>
        <dbReference type="ChEBI" id="CHEBI:30413"/>
    </ligand>
    <ligandPart>
        <name>Fe</name>
        <dbReference type="ChEBI" id="CHEBI:18248"/>
    </ligandPart>
</feature>
<feature type="transmembrane region" description="Helical" evidence="14">
    <location>
        <begin position="6"/>
        <end position="26"/>
    </location>
</feature>
<dbReference type="Gene3D" id="1.10.630.10">
    <property type="entry name" value="Cytochrome P450"/>
    <property type="match status" value="1"/>
</dbReference>
<accession>A0AAD2H069</accession>
<name>A0AAD2H069_9AGAR</name>
<comment type="cofactor">
    <cofactor evidence="1 13">
        <name>heme</name>
        <dbReference type="ChEBI" id="CHEBI:30413"/>
    </cofactor>
</comment>
<keyword evidence="7 13" id="KW-0479">Metal-binding</keyword>
<dbReference type="GO" id="GO:0016020">
    <property type="term" value="C:membrane"/>
    <property type="evidence" value="ECO:0007669"/>
    <property type="project" value="UniProtKB-SubCell"/>
</dbReference>
<dbReference type="PANTHER" id="PTHR24305:SF166">
    <property type="entry name" value="CYTOCHROME P450 12A4, MITOCHONDRIAL-RELATED"/>
    <property type="match status" value="1"/>
</dbReference>
<dbReference type="InterPro" id="IPR002401">
    <property type="entry name" value="Cyt_P450_E_grp-I"/>
</dbReference>
<keyword evidence="11" id="KW-0503">Monooxygenase</keyword>
<dbReference type="Pfam" id="PF00067">
    <property type="entry name" value="p450"/>
    <property type="match status" value="1"/>
</dbReference>
<evidence type="ECO:0000256" key="8">
    <source>
        <dbReference type="ARBA" id="ARBA00022989"/>
    </source>
</evidence>
<evidence type="ECO:0000256" key="9">
    <source>
        <dbReference type="ARBA" id="ARBA00023002"/>
    </source>
</evidence>
<evidence type="ECO:0000256" key="2">
    <source>
        <dbReference type="ARBA" id="ARBA00004370"/>
    </source>
</evidence>
<dbReference type="Proteomes" id="UP001295794">
    <property type="component" value="Unassembled WGS sequence"/>
</dbReference>
<evidence type="ECO:0000256" key="6">
    <source>
        <dbReference type="ARBA" id="ARBA00022692"/>
    </source>
</evidence>
<dbReference type="PRINTS" id="PR00463">
    <property type="entry name" value="EP450I"/>
</dbReference>
<dbReference type="GO" id="GO:0004497">
    <property type="term" value="F:monooxygenase activity"/>
    <property type="evidence" value="ECO:0007669"/>
    <property type="project" value="UniProtKB-KW"/>
</dbReference>
<dbReference type="EMBL" id="CAVNYO010000108">
    <property type="protein sequence ID" value="CAK5266265.1"/>
    <property type="molecule type" value="Genomic_DNA"/>
</dbReference>
<evidence type="ECO:0000256" key="4">
    <source>
        <dbReference type="ARBA" id="ARBA00010617"/>
    </source>
</evidence>
<evidence type="ECO:0000256" key="10">
    <source>
        <dbReference type="ARBA" id="ARBA00023004"/>
    </source>
</evidence>
<evidence type="ECO:0008006" key="17">
    <source>
        <dbReference type="Google" id="ProtNLM"/>
    </source>
</evidence>
<keyword evidence="6 14" id="KW-0812">Transmembrane</keyword>
<dbReference type="PRINTS" id="PR00385">
    <property type="entry name" value="P450"/>
</dbReference>
<evidence type="ECO:0000313" key="15">
    <source>
        <dbReference type="EMBL" id="CAK5266265.1"/>
    </source>
</evidence>
<proteinExistence type="inferred from homology"/>
<evidence type="ECO:0000256" key="5">
    <source>
        <dbReference type="ARBA" id="ARBA00022617"/>
    </source>
</evidence>
<keyword evidence="8 14" id="KW-1133">Transmembrane helix</keyword>
<protein>
    <recommendedName>
        <fullName evidence="17">Cytochrome P450</fullName>
    </recommendedName>
</protein>
<comment type="pathway">
    <text evidence="3">Secondary metabolite biosynthesis; terpenoid biosynthesis.</text>
</comment>
<keyword evidence="10 13" id="KW-0408">Iron</keyword>
<sequence length="542" mass="59863">MGNTIALPIICTISAYGVLFLSRAFYRTWTSPLRFIDGPESFNFVVGHSIVFSDVPEQGDQWRKRYGETFMAKGLFWVNDLHTTDLKAVSHVLSHASLYSRTPEFVASLSRILGEGLLSVSLDPHRRQRKILNPAFNLQRIRLMNEIFFDNAILLRDLLSADVEKAGGTATINLAEMFRRVTLDIMGQAGFGYKFNSLESGGQNEGDLGKAFHMLFRGPNANLNIAVQLAQSLVPILQYLPLPGWRNTQSGIKTLRSVGAELLHKAKAEARVLGEKDLGSGRDLLSILVKANMSADIQDSQRLSDDEVIAQIPTFLLAGHDTSSIALGWALHALSHHPEIQDKLRRELLSIDTDTPTMDELNGLPFFENVVKEAMRLYSPVPFVQRTALQDDVLPLGKPYVDRWGVSHEFLPITKGQCITIPIQAINIDKETWGDDALEFKPERWDNLPEAVHSVPGVWGNQLTFVAGAHSCIGFQFSVAEQKVILFSLLRAFEFLPGTEPVSPVISGQLARPNSFVSDGKGGRVSSGGLSIVLKAYKGSSL</sequence>
<dbReference type="GO" id="GO:0016705">
    <property type="term" value="F:oxidoreductase activity, acting on paired donors, with incorporation or reduction of molecular oxygen"/>
    <property type="evidence" value="ECO:0007669"/>
    <property type="project" value="InterPro"/>
</dbReference>
<organism evidence="15 16">
    <name type="scientific">Mycena citricolor</name>
    <dbReference type="NCBI Taxonomy" id="2018698"/>
    <lineage>
        <taxon>Eukaryota</taxon>
        <taxon>Fungi</taxon>
        <taxon>Dikarya</taxon>
        <taxon>Basidiomycota</taxon>
        <taxon>Agaricomycotina</taxon>
        <taxon>Agaricomycetes</taxon>
        <taxon>Agaricomycetidae</taxon>
        <taxon>Agaricales</taxon>
        <taxon>Marasmiineae</taxon>
        <taxon>Mycenaceae</taxon>
        <taxon>Mycena</taxon>
    </lineage>
</organism>
<evidence type="ECO:0000256" key="14">
    <source>
        <dbReference type="SAM" id="Phobius"/>
    </source>
</evidence>
<keyword evidence="9" id="KW-0560">Oxidoreductase</keyword>
<comment type="caution">
    <text evidence="15">The sequence shown here is derived from an EMBL/GenBank/DDBJ whole genome shotgun (WGS) entry which is preliminary data.</text>
</comment>
<evidence type="ECO:0000313" key="16">
    <source>
        <dbReference type="Proteomes" id="UP001295794"/>
    </source>
</evidence>
<dbReference type="AlphaFoldDB" id="A0AAD2H069"/>
<dbReference type="InterPro" id="IPR001128">
    <property type="entry name" value="Cyt_P450"/>
</dbReference>
<dbReference type="GO" id="GO:0005506">
    <property type="term" value="F:iron ion binding"/>
    <property type="evidence" value="ECO:0007669"/>
    <property type="project" value="InterPro"/>
</dbReference>
<dbReference type="PANTHER" id="PTHR24305">
    <property type="entry name" value="CYTOCHROME P450"/>
    <property type="match status" value="1"/>
</dbReference>
<evidence type="ECO:0000256" key="7">
    <source>
        <dbReference type="ARBA" id="ARBA00022723"/>
    </source>
</evidence>
<keyword evidence="16" id="KW-1185">Reference proteome</keyword>
<dbReference type="GO" id="GO:0020037">
    <property type="term" value="F:heme binding"/>
    <property type="evidence" value="ECO:0007669"/>
    <property type="project" value="InterPro"/>
</dbReference>
<dbReference type="SUPFAM" id="SSF48264">
    <property type="entry name" value="Cytochrome P450"/>
    <property type="match status" value="1"/>
</dbReference>
<comment type="similarity">
    <text evidence="4">Belongs to the cytochrome P450 family.</text>
</comment>
<gene>
    <name evidence="15" type="ORF">MYCIT1_LOCUS7923</name>
</gene>
<dbReference type="InterPro" id="IPR036396">
    <property type="entry name" value="Cyt_P450_sf"/>
</dbReference>
<evidence type="ECO:0000256" key="3">
    <source>
        <dbReference type="ARBA" id="ARBA00004721"/>
    </source>
</evidence>